<dbReference type="InterPro" id="IPR036640">
    <property type="entry name" value="ABC1_TM_sf"/>
</dbReference>
<reference evidence="18" key="1">
    <citation type="submission" date="2020-08" db="EMBL/GenBank/DDBJ databases">
        <title>Multicomponent nature underlies the extraordinary mechanical properties of spider dragline silk.</title>
        <authorList>
            <person name="Kono N."/>
            <person name="Nakamura H."/>
            <person name="Mori M."/>
            <person name="Yoshida Y."/>
            <person name="Ohtoshi R."/>
            <person name="Malay A.D."/>
            <person name="Moran D.A.P."/>
            <person name="Tomita M."/>
            <person name="Numata K."/>
            <person name="Arakawa K."/>
        </authorList>
    </citation>
    <scope>NUCLEOTIDE SEQUENCE</scope>
</reference>
<dbReference type="GO" id="GO:0017085">
    <property type="term" value="P:response to insecticide"/>
    <property type="evidence" value="ECO:0007669"/>
    <property type="project" value="UniProtKB-ARBA"/>
</dbReference>
<feature type="domain" description="ABC transporter" evidence="16">
    <location>
        <begin position="419"/>
        <end position="655"/>
    </location>
</feature>
<keyword evidence="5 15" id="KW-0812">Transmembrane</keyword>
<feature type="transmembrane region" description="Helical" evidence="15">
    <location>
        <begin position="954"/>
        <end position="974"/>
    </location>
</feature>
<keyword evidence="4" id="KW-0813">Transport</keyword>
<feature type="transmembrane region" description="Helical" evidence="15">
    <location>
        <begin position="358"/>
        <end position="376"/>
    </location>
</feature>
<dbReference type="SMART" id="SM00382">
    <property type="entry name" value="AAA"/>
    <property type="match status" value="2"/>
</dbReference>
<dbReference type="CDD" id="cd03249">
    <property type="entry name" value="ABC_MTABC3_MDL1_MDL2"/>
    <property type="match status" value="2"/>
</dbReference>
<dbReference type="PROSITE" id="PS50929">
    <property type="entry name" value="ABC_TM1F"/>
    <property type="match status" value="2"/>
</dbReference>
<feature type="compositionally biased region" description="Basic and acidic residues" evidence="14">
    <location>
        <begin position="1"/>
        <end position="10"/>
    </location>
</feature>
<dbReference type="OrthoDB" id="6494403at2759"/>
<dbReference type="GO" id="GO:0015421">
    <property type="term" value="F:ABC-type oligopeptide transporter activity"/>
    <property type="evidence" value="ECO:0007669"/>
    <property type="project" value="TreeGrafter"/>
</dbReference>
<feature type="transmembrane region" description="Helical" evidence="15">
    <location>
        <begin position="65"/>
        <end position="89"/>
    </location>
</feature>
<keyword evidence="12" id="KW-0325">Glycoprotein</keyword>
<dbReference type="SUPFAM" id="SSF90123">
    <property type="entry name" value="ABC transporter transmembrane region"/>
    <property type="match status" value="2"/>
</dbReference>
<dbReference type="InterPro" id="IPR003593">
    <property type="entry name" value="AAA+_ATPase"/>
</dbReference>
<proteinExistence type="inferred from homology"/>
<dbReference type="EC" id="7.6.2.2" evidence="3"/>
<evidence type="ECO:0000256" key="14">
    <source>
        <dbReference type="SAM" id="MobiDB-lite"/>
    </source>
</evidence>
<evidence type="ECO:0000256" key="9">
    <source>
        <dbReference type="ARBA" id="ARBA00022967"/>
    </source>
</evidence>
<dbReference type="InterPro" id="IPR027417">
    <property type="entry name" value="P-loop_NTPase"/>
</dbReference>
<keyword evidence="6" id="KW-0677">Repeat</keyword>
<dbReference type="InterPro" id="IPR011527">
    <property type="entry name" value="ABC1_TM_dom"/>
</dbReference>
<dbReference type="GO" id="GO:0008559">
    <property type="term" value="F:ABC-type xenobiotic transporter activity"/>
    <property type="evidence" value="ECO:0007669"/>
    <property type="project" value="UniProtKB-EC"/>
</dbReference>
<dbReference type="CDD" id="cd18577">
    <property type="entry name" value="ABC_6TM_Pgp_ABCB1_D1_like"/>
    <property type="match status" value="1"/>
</dbReference>
<evidence type="ECO:0000313" key="18">
    <source>
        <dbReference type="EMBL" id="GFU26345.1"/>
    </source>
</evidence>
<evidence type="ECO:0000256" key="8">
    <source>
        <dbReference type="ARBA" id="ARBA00022840"/>
    </source>
</evidence>
<dbReference type="EMBL" id="BMAW01128585">
    <property type="protein sequence ID" value="GFU26345.1"/>
    <property type="molecule type" value="Genomic_DNA"/>
</dbReference>
<evidence type="ECO:0000256" key="12">
    <source>
        <dbReference type="ARBA" id="ARBA00023180"/>
    </source>
</evidence>
<dbReference type="PROSITE" id="PS50893">
    <property type="entry name" value="ABC_TRANSPORTER_2"/>
    <property type="match status" value="2"/>
</dbReference>
<dbReference type="Pfam" id="PF00005">
    <property type="entry name" value="ABC_tran"/>
    <property type="match status" value="2"/>
</dbReference>
<evidence type="ECO:0000256" key="4">
    <source>
        <dbReference type="ARBA" id="ARBA00022448"/>
    </source>
</evidence>
<comment type="similarity">
    <text evidence="2">Belongs to the ABC transporter superfamily. ABCB family. Multidrug resistance exporter (TC 3.A.1.201) subfamily.</text>
</comment>
<feature type="transmembrane region" description="Helical" evidence="15">
    <location>
        <begin position="730"/>
        <end position="750"/>
    </location>
</feature>
<evidence type="ECO:0000256" key="5">
    <source>
        <dbReference type="ARBA" id="ARBA00022692"/>
    </source>
</evidence>
<evidence type="ECO:0000256" key="7">
    <source>
        <dbReference type="ARBA" id="ARBA00022741"/>
    </source>
</evidence>
<protein>
    <recommendedName>
        <fullName evidence="3">ABC-type xenobiotic transporter</fullName>
        <ecNumber evidence="3">7.6.2.2</ecNumber>
    </recommendedName>
</protein>
<dbReference type="Gene3D" id="3.40.50.300">
    <property type="entry name" value="P-loop containing nucleotide triphosphate hydrolases"/>
    <property type="match status" value="2"/>
</dbReference>
<keyword evidence="7" id="KW-0547">Nucleotide-binding</keyword>
<feature type="region of interest" description="Disordered" evidence="14">
    <location>
        <begin position="1"/>
        <end position="25"/>
    </location>
</feature>
<feature type="transmembrane region" description="Helical" evidence="15">
    <location>
        <begin position="850"/>
        <end position="868"/>
    </location>
</feature>
<gene>
    <name evidence="18" type="primary">ABCB1</name>
    <name evidence="18" type="ORF">NPIL_133691</name>
</gene>
<evidence type="ECO:0000256" key="6">
    <source>
        <dbReference type="ARBA" id="ARBA00022737"/>
    </source>
</evidence>
<dbReference type="InterPro" id="IPR039421">
    <property type="entry name" value="Type_1_exporter"/>
</dbReference>
<feature type="transmembrane region" description="Helical" evidence="15">
    <location>
        <begin position="242"/>
        <end position="263"/>
    </location>
</feature>
<feature type="transmembrane region" description="Helical" evidence="15">
    <location>
        <begin position="319"/>
        <end position="343"/>
    </location>
</feature>
<dbReference type="FunFam" id="1.20.1560.10:FF:000018">
    <property type="entry name" value="ATP-binding cassette subfamily B member 11"/>
    <property type="match status" value="1"/>
</dbReference>
<feature type="transmembrane region" description="Helical" evidence="15">
    <location>
        <begin position="770"/>
        <end position="797"/>
    </location>
</feature>
<feature type="domain" description="ABC transmembrane type-1" evidence="17">
    <location>
        <begin position="731"/>
        <end position="1017"/>
    </location>
</feature>
<evidence type="ECO:0000256" key="11">
    <source>
        <dbReference type="ARBA" id="ARBA00023136"/>
    </source>
</evidence>
<keyword evidence="19" id="KW-1185">Reference proteome</keyword>
<dbReference type="SUPFAM" id="SSF52540">
    <property type="entry name" value="P-loop containing nucleoside triphosphate hydrolases"/>
    <property type="match status" value="2"/>
</dbReference>
<organism evidence="18 19">
    <name type="scientific">Nephila pilipes</name>
    <name type="common">Giant wood spider</name>
    <name type="synonym">Nephila maculata</name>
    <dbReference type="NCBI Taxonomy" id="299642"/>
    <lineage>
        <taxon>Eukaryota</taxon>
        <taxon>Metazoa</taxon>
        <taxon>Ecdysozoa</taxon>
        <taxon>Arthropoda</taxon>
        <taxon>Chelicerata</taxon>
        <taxon>Arachnida</taxon>
        <taxon>Araneae</taxon>
        <taxon>Araneomorphae</taxon>
        <taxon>Entelegynae</taxon>
        <taxon>Araneoidea</taxon>
        <taxon>Nephilidae</taxon>
        <taxon>Nephila</taxon>
    </lineage>
</organism>
<comment type="caution">
    <text evidence="18">The sequence shown here is derived from an EMBL/GenBank/DDBJ whole genome shotgun (WGS) entry which is preliminary data.</text>
</comment>
<comment type="catalytic activity">
    <reaction evidence="13">
        <text>ATP + H2O + xenobioticSide 1 = ADP + phosphate + xenobioticSide 2.</text>
        <dbReference type="EC" id="7.6.2.2"/>
    </reaction>
</comment>
<feature type="transmembrane region" description="Helical" evidence="15">
    <location>
        <begin position="217"/>
        <end position="236"/>
    </location>
</feature>
<dbReference type="InterPro" id="IPR003439">
    <property type="entry name" value="ABC_transporter-like_ATP-bd"/>
</dbReference>
<evidence type="ECO:0000256" key="3">
    <source>
        <dbReference type="ARBA" id="ARBA00012191"/>
    </source>
</evidence>
<dbReference type="FunFam" id="1.20.1560.10:FF:000121">
    <property type="entry name" value="ABC transporter B family member 9"/>
    <property type="match status" value="1"/>
</dbReference>
<dbReference type="InterPro" id="IPR017871">
    <property type="entry name" value="ABC_transporter-like_CS"/>
</dbReference>
<dbReference type="PROSITE" id="PS00211">
    <property type="entry name" value="ABC_TRANSPORTER_1"/>
    <property type="match status" value="2"/>
</dbReference>
<evidence type="ECO:0000313" key="19">
    <source>
        <dbReference type="Proteomes" id="UP000887013"/>
    </source>
</evidence>
<evidence type="ECO:0000256" key="2">
    <source>
        <dbReference type="ARBA" id="ARBA00007577"/>
    </source>
</evidence>
<dbReference type="CDD" id="cd18578">
    <property type="entry name" value="ABC_6TM_Pgp_ABCB1_D2_like"/>
    <property type="match status" value="1"/>
</dbReference>
<dbReference type="PANTHER" id="PTHR43394:SF27">
    <property type="entry name" value="ATP-DEPENDENT TRANSLOCASE ABCB1-LIKE"/>
    <property type="match status" value="1"/>
</dbReference>
<dbReference type="Gene3D" id="1.20.1560.10">
    <property type="entry name" value="ABC transporter type 1, transmembrane domain"/>
    <property type="match status" value="1"/>
</dbReference>
<comment type="subcellular location">
    <subcellularLocation>
        <location evidence="1">Membrane</location>
        <topology evidence="1">Multi-pass membrane protein</topology>
    </subcellularLocation>
</comment>
<dbReference type="Proteomes" id="UP000887013">
    <property type="component" value="Unassembled WGS sequence"/>
</dbReference>
<evidence type="ECO:0000259" key="16">
    <source>
        <dbReference type="PROSITE" id="PS50893"/>
    </source>
</evidence>
<keyword evidence="8" id="KW-0067">ATP-binding</keyword>
<keyword evidence="11 15" id="KW-0472">Membrane</keyword>
<dbReference type="GO" id="GO:0097254">
    <property type="term" value="P:renal tubular secretion"/>
    <property type="evidence" value="ECO:0007669"/>
    <property type="project" value="UniProtKB-ARBA"/>
</dbReference>
<evidence type="ECO:0000256" key="10">
    <source>
        <dbReference type="ARBA" id="ARBA00022989"/>
    </source>
</evidence>
<dbReference type="GO" id="GO:0005743">
    <property type="term" value="C:mitochondrial inner membrane"/>
    <property type="evidence" value="ECO:0007669"/>
    <property type="project" value="TreeGrafter"/>
</dbReference>
<evidence type="ECO:0000256" key="1">
    <source>
        <dbReference type="ARBA" id="ARBA00004141"/>
    </source>
</evidence>
<feature type="transmembrane region" description="Helical" evidence="15">
    <location>
        <begin position="874"/>
        <end position="893"/>
    </location>
</feature>
<evidence type="ECO:0000259" key="17">
    <source>
        <dbReference type="PROSITE" id="PS50929"/>
    </source>
</evidence>
<feature type="domain" description="ABC transporter" evidence="16">
    <location>
        <begin position="1051"/>
        <end position="1288"/>
    </location>
</feature>
<keyword evidence="9" id="KW-1278">Translocase</keyword>
<dbReference type="GO" id="GO:0090374">
    <property type="term" value="P:oligopeptide export from mitochondrion"/>
    <property type="evidence" value="ECO:0007669"/>
    <property type="project" value="TreeGrafter"/>
</dbReference>
<sequence>MGVTDEERNLIQHAPNSTKEYGSISKKDLAHCPKRNKKENSKNLEKEKSKLSIWQLFRYSKKLDVFLMILGSFFAVVNGAGWPILAIVFGSMTNTFLMQSTSQVPSSYDNSSIFVTQDFNQLGISTENMTVNNFEEYMTTFSLYYVFIGIAVFVASIIQILSWLMACERQVYILRQEFFYQVLRHEISWFDKHQSGELTTRLNDDLERIREGIGDKFSMIIQYGSTFLAGFVVGFIKGWQLTLVIMSMTPLLTLSSAFMGKMVSTSSAREQKKYAVAGGIAEEVLGNVRTVTMFNGQEREVKRYKSALTQGMDIALRKYIYVAFAFGFTFLILYGSYALAFWYGSELVIANKMTPGDVFSVFFAVMIGSFSLGNAMPQLTAVATAKGSAKTIFDIINRLPKIDPYSKDGIQPKDFSANIAFHNVNFSYPTRKTVEVLKNFSLQIREGQRVALCGPSGSGKSTIVNLIQRFYDPVKGHVTLGDYDLKTLNVHWLRSKIGIVSQEPVLFSGSIAKNIEYGYENVTFPDIVAAAKMANAHNFIIKLPQGYDTLVGERGAQLSGGQKQRIAIARALVRDPKILLLDEATSALDSESEAVVQEALDKAQEGRTTIVIAHRLSTIKTADVICAMENGEIKEQGTHEELMAKRSLYYQLVTNQVFAADDVNCSSEETRHSDDDVIQSIKRKRSSIKTAIHINHRQISSLEIDLKEENVEVPSGFRIFKESKKEWKEIVIGSLASVVTGIVMPTYAVFYSEIFNTFTLSGKALKDSAFFWSMMFLVLAGVTCLGHIFRTIGYAFAGERLTMRLRYQSFTNIIRQDISWFDDYRHSTGKIASRLATDIPLVKSAAGVRIGTVISAGVTLAASIAIAFVFGWKLALALIVVVPILLVAGAVQMKTLKGNQKRDAELMSEASEVACEAIENIKTVQGLTLEERFYERYVSNLFKPFMENKKNAKVYALAYAFSQAIMFFTYAAAFRLGAYLVAHNEMETVDVYRVFFAMAFSAVSVGQWTSYLPDYAKAKLSAGLVFNLINMVPNIDSSCKGGIRPDVKGKIDFVDIHFRYPSRKNVLVLQGINLTINPGQTVALVGSSGCGKSTLIALLERFYDPERGQVMLDGFDIKTMNLKYLRSSMALVSQEPVLFNCSIKENIIYGIEDKVSDSDIEKAAITANIHDFIMHLPQKYDTVVGERGTQLSGGQKQRIAIARALVRQPKILLLDEATSALDTESEKAVQDALDQARQGRTCIIIAHRLSTVQGADCIAVIENGKIVEKGTHQELINKKGIYYKLIKRQYT</sequence>
<name>A0A8X6QI21_NEPPI</name>
<dbReference type="GO" id="GO:0016887">
    <property type="term" value="F:ATP hydrolysis activity"/>
    <property type="evidence" value="ECO:0007669"/>
    <property type="project" value="InterPro"/>
</dbReference>
<dbReference type="PANTHER" id="PTHR43394">
    <property type="entry name" value="ATP-DEPENDENT PERMEASE MDL1, MITOCHONDRIAL"/>
    <property type="match status" value="1"/>
</dbReference>
<dbReference type="Pfam" id="PF00664">
    <property type="entry name" value="ABC_membrane"/>
    <property type="match status" value="2"/>
</dbReference>
<dbReference type="FunFam" id="3.40.50.300:FF:000479">
    <property type="entry name" value="Multidrug resistance protein 1A"/>
    <property type="match status" value="2"/>
</dbReference>
<evidence type="ECO:0000256" key="15">
    <source>
        <dbReference type="SAM" id="Phobius"/>
    </source>
</evidence>
<evidence type="ECO:0000256" key="13">
    <source>
        <dbReference type="ARBA" id="ARBA00034018"/>
    </source>
</evidence>
<feature type="domain" description="ABC transmembrane type-1" evidence="17">
    <location>
        <begin position="69"/>
        <end position="384"/>
    </location>
</feature>
<feature type="transmembrane region" description="Helical" evidence="15">
    <location>
        <begin position="994"/>
        <end position="1012"/>
    </location>
</feature>
<dbReference type="GO" id="GO:0005524">
    <property type="term" value="F:ATP binding"/>
    <property type="evidence" value="ECO:0007669"/>
    <property type="project" value="UniProtKB-KW"/>
</dbReference>
<feature type="transmembrane region" description="Helical" evidence="15">
    <location>
        <begin position="143"/>
        <end position="166"/>
    </location>
</feature>
<accession>A0A8X6QI21</accession>
<keyword evidence="10 15" id="KW-1133">Transmembrane helix</keyword>